<reference evidence="1" key="1">
    <citation type="journal article" date="2023" name="Insect Mol. Biol.">
        <title>Genome sequencing provides insights into the evolution of gene families encoding plant cell wall-degrading enzymes in longhorned beetles.</title>
        <authorList>
            <person name="Shin N.R."/>
            <person name="Okamura Y."/>
            <person name="Kirsch R."/>
            <person name="Pauchet Y."/>
        </authorList>
    </citation>
    <scope>NUCLEOTIDE SEQUENCE</scope>
    <source>
        <strain evidence="1">AMC_N1</strain>
    </source>
</reference>
<name>A0AAV8YXT9_9CUCU</name>
<accession>A0AAV8YXT9</accession>
<organism evidence="1 2">
    <name type="scientific">Aromia moschata</name>
    <dbReference type="NCBI Taxonomy" id="1265417"/>
    <lineage>
        <taxon>Eukaryota</taxon>
        <taxon>Metazoa</taxon>
        <taxon>Ecdysozoa</taxon>
        <taxon>Arthropoda</taxon>
        <taxon>Hexapoda</taxon>
        <taxon>Insecta</taxon>
        <taxon>Pterygota</taxon>
        <taxon>Neoptera</taxon>
        <taxon>Endopterygota</taxon>
        <taxon>Coleoptera</taxon>
        <taxon>Polyphaga</taxon>
        <taxon>Cucujiformia</taxon>
        <taxon>Chrysomeloidea</taxon>
        <taxon>Cerambycidae</taxon>
        <taxon>Cerambycinae</taxon>
        <taxon>Callichromatini</taxon>
        <taxon>Aromia</taxon>
    </lineage>
</organism>
<keyword evidence="2" id="KW-1185">Reference proteome</keyword>
<comment type="caution">
    <text evidence="1">The sequence shown here is derived from an EMBL/GenBank/DDBJ whole genome shotgun (WGS) entry which is preliminary data.</text>
</comment>
<dbReference type="PANTHER" id="PTHR46060">
    <property type="entry name" value="MARINER MOS1 TRANSPOSASE-LIKE PROTEIN"/>
    <property type="match status" value="1"/>
</dbReference>
<evidence type="ECO:0000313" key="2">
    <source>
        <dbReference type="Proteomes" id="UP001162162"/>
    </source>
</evidence>
<gene>
    <name evidence="1" type="ORF">NQ318_005363</name>
</gene>
<proteinExistence type="predicted"/>
<dbReference type="EMBL" id="JAPWTK010000035">
    <property type="protein sequence ID" value="KAJ8955820.1"/>
    <property type="molecule type" value="Genomic_DNA"/>
</dbReference>
<protein>
    <submittedName>
        <fullName evidence="1">Uncharacterized protein</fullName>
    </submittedName>
</protein>
<dbReference type="Proteomes" id="UP001162162">
    <property type="component" value="Unassembled WGS sequence"/>
</dbReference>
<dbReference type="AlphaFoldDB" id="A0AAV8YXT9"/>
<dbReference type="PANTHER" id="PTHR46060:SF1">
    <property type="entry name" value="MARINER MOS1 TRANSPOSASE-LIKE PROTEIN"/>
    <property type="match status" value="1"/>
</dbReference>
<sequence length="180" mass="19987">MYEVCKLSNETGNAAPDLSILWRRDLEGQFCFRVGHSATDTFAKLQHAYGNSVFLRAHIFQRFKAFSEGRELIQDEPRSGRPSSSRPMKISIEYGIIGPVCYLNKDMETLRLSLFDGTYLDQSLPSDILHPLLSILRSGKPFNVLPLGDLYTAPYDFSIVESSAGSPLLSAGSEPPSLLP</sequence>
<evidence type="ECO:0000313" key="1">
    <source>
        <dbReference type="EMBL" id="KAJ8955820.1"/>
    </source>
</evidence>
<dbReference type="InterPro" id="IPR052709">
    <property type="entry name" value="Transposase-MT_Hybrid"/>
</dbReference>